<evidence type="ECO:0000256" key="1">
    <source>
        <dbReference type="SAM" id="MobiDB-lite"/>
    </source>
</evidence>
<dbReference type="EMBL" id="MK368614">
    <property type="protein sequence ID" value="QAU04347.1"/>
    <property type="molecule type" value="Genomic_DNA"/>
</dbReference>
<evidence type="ECO:0000313" key="3">
    <source>
        <dbReference type="Proteomes" id="UP000320660"/>
    </source>
</evidence>
<sequence length="146" mass="16640">MQYNLMGEPSALTKVNEILTYDTQTAFFLMVLEELANKHRTDLAGPPPIEEGEDYDPEQDNETRIEEFAERVLGECPEDRTEEEHQSMLKSLTADILDLFELVTDAFLSNPDNSDQINVLANQDFAVPRDFTWTTGQNGGFVFIFK</sequence>
<accession>A0A513PWS0</accession>
<dbReference type="RefSeq" id="YP_009843294.1">
    <property type="nucleotide sequence ID" value="NC_048747.1"/>
</dbReference>
<protein>
    <submittedName>
        <fullName evidence="2">Uncharacterized protein</fullName>
    </submittedName>
</protein>
<feature type="compositionally biased region" description="Acidic residues" evidence="1">
    <location>
        <begin position="50"/>
        <end position="60"/>
    </location>
</feature>
<name>A0A513PWS0_9CAUD</name>
<dbReference type="KEGG" id="vg:55613560"/>
<proteinExistence type="predicted"/>
<keyword evidence="3" id="KW-1185">Reference proteome</keyword>
<feature type="region of interest" description="Disordered" evidence="1">
    <location>
        <begin position="41"/>
        <end position="61"/>
    </location>
</feature>
<dbReference type="Proteomes" id="UP000320660">
    <property type="component" value="Segment"/>
</dbReference>
<reference evidence="2 3" key="1">
    <citation type="submission" date="2019-01" db="EMBL/GenBank/DDBJ databases">
        <authorList>
            <person name="Le T.S."/>
            <person name="Kurtboke I."/>
        </authorList>
    </citation>
    <scope>NUCLEOTIDE SEQUENCE [LARGE SCALE GENOMIC DNA]</scope>
</reference>
<organism evidence="2 3">
    <name type="scientific">Vibrio phage 2 TSL-2019</name>
    <dbReference type="NCBI Taxonomy" id="2508172"/>
    <lineage>
        <taxon>Viruses</taxon>
        <taxon>Duplodnaviria</taxon>
        <taxon>Heunggongvirae</taxon>
        <taxon>Uroviricota</taxon>
        <taxon>Caudoviricetes</taxon>
        <taxon>Chimalliviridae</taxon>
        <taxon>Gorgonvirinae</taxon>
        <taxon>Aphroditevirus</taxon>
        <taxon>Aphroditevirus av2TSL2019</taxon>
    </lineage>
</organism>
<dbReference type="GeneID" id="55613560"/>
<evidence type="ECO:0000313" key="2">
    <source>
        <dbReference type="EMBL" id="QAU04347.1"/>
    </source>
</evidence>